<keyword evidence="5" id="KW-0028">Amino-acid biosynthesis</keyword>
<evidence type="ECO:0000256" key="8">
    <source>
        <dbReference type="ARBA" id="ARBA00022842"/>
    </source>
</evidence>
<reference evidence="12 13" key="1">
    <citation type="submission" date="2021-03" db="EMBL/GenBank/DDBJ databases">
        <title>Aliifodinibius sp. nov., a new bacterium isolated from saline soil.</title>
        <authorList>
            <person name="Galisteo C."/>
            <person name="De La Haba R."/>
            <person name="Sanchez-Porro C."/>
            <person name="Ventosa A."/>
        </authorList>
    </citation>
    <scope>NUCLEOTIDE SEQUENCE [LARGE SCALE GENOMIC DNA]</scope>
    <source>
        <strain evidence="12 13">1BSP15-2V2</strain>
    </source>
</reference>
<dbReference type="EMBL" id="JAGGJA010000004">
    <property type="protein sequence ID" value="MCW9706619.1"/>
    <property type="molecule type" value="Genomic_DNA"/>
</dbReference>
<evidence type="ECO:0000313" key="12">
    <source>
        <dbReference type="EMBL" id="MCW9706619.1"/>
    </source>
</evidence>
<evidence type="ECO:0000256" key="1">
    <source>
        <dbReference type="ARBA" id="ARBA00001946"/>
    </source>
</evidence>
<dbReference type="Gene3D" id="3.30.540.10">
    <property type="entry name" value="Fructose-1,6-Bisphosphatase, subunit A, domain 1"/>
    <property type="match status" value="1"/>
</dbReference>
<dbReference type="Gene3D" id="3.40.190.80">
    <property type="match status" value="1"/>
</dbReference>
<comment type="pathway">
    <text evidence="2">Amino-acid biosynthesis; L-histidine biosynthesis; L-histidine from 5-phospho-alpha-D-ribose 1-diphosphate: step 8/9.</text>
</comment>
<evidence type="ECO:0000256" key="9">
    <source>
        <dbReference type="ARBA" id="ARBA00023102"/>
    </source>
</evidence>
<dbReference type="GO" id="GO:0004401">
    <property type="term" value="F:histidinol-phosphatase activity"/>
    <property type="evidence" value="ECO:0007669"/>
    <property type="project" value="UniProtKB-EC"/>
</dbReference>
<dbReference type="InterPro" id="IPR011809">
    <property type="entry name" value="His_9_proposed"/>
</dbReference>
<keyword evidence="8" id="KW-0460">Magnesium</keyword>
<evidence type="ECO:0000256" key="4">
    <source>
        <dbReference type="ARBA" id="ARBA00013085"/>
    </source>
</evidence>
<comment type="catalytic activity">
    <reaction evidence="10">
        <text>L-histidinol phosphate + H2O = L-histidinol + phosphate</text>
        <dbReference type="Rhea" id="RHEA:14465"/>
        <dbReference type="ChEBI" id="CHEBI:15377"/>
        <dbReference type="ChEBI" id="CHEBI:43474"/>
        <dbReference type="ChEBI" id="CHEBI:57699"/>
        <dbReference type="ChEBI" id="CHEBI:57980"/>
        <dbReference type="EC" id="3.1.3.15"/>
    </reaction>
</comment>
<dbReference type="PRINTS" id="PR00377">
    <property type="entry name" value="IMPHPHTASES"/>
</dbReference>
<proteinExistence type="inferred from homology"/>
<comment type="similarity">
    <text evidence="3">Belongs to the inositol monophosphatase superfamily.</text>
</comment>
<dbReference type="EC" id="3.1.3.15" evidence="4 11"/>
<evidence type="ECO:0000256" key="2">
    <source>
        <dbReference type="ARBA" id="ARBA00004970"/>
    </source>
</evidence>
<accession>A0ABT3PL27</accession>
<keyword evidence="6" id="KW-0479">Metal-binding</keyword>
<dbReference type="PROSITE" id="PS00629">
    <property type="entry name" value="IMP_1"/>
    <property type="match status" value="1"/>
</dbReference>
<evidence type="ECO:0000256" key="11">
    <source>
        <dbReference type="NCBIfam" id="TIGR02067"/>
    </source>
</evidence>
<dbReference type="RefSeq" id="WP_265765345.1">
    <property type="nucleotide sequence ID" value="NZ_JAGGJA010000004.1"/>
</dbReference>
<keyword evidence="9" id="KW-0368">Histidine biosynthesis</keyword>
<evidence type="ECO:0000256" key="6">
    <source>
        <dbReference type="ARBA" id="ARBA00022723"/>
    </source>
</evidence>
<dbReference type="PANTHER" id="PTHR20854:SF4">
    <property type="entry name" value="INOSITOL-1-MONOPHOSPHATASE-RELATED"/>
    <property type="match status" value="1"/>
</dbReference>
<keyword evidence="7 12" id="KW-0378">Hydrolase</keyword>
<comment type="caution">
    <text evidence="12">The sequence shown here is derived from an EMBL/GenBank/DDBJ whole genome shotgun (WGS) entry which is preliminary data.</text>
</comment>
<organism evidence="12 13">
    <name type="scientific">Fodinibius salsisoli</name>
    <dbReference type="NCBI Taxonomy" id="2820877"/>
    <lineage>
        <taxon>Bacteria</taxon>
        <taxon>Pseudomonadati</taxon>
        <taxon>Balneolota</taxon>
        <taxon>Balneolia</taxon>
        <taxon>Balneolales</taxon>
        <taxon>Balneolaceae</taxon>
        <taxon>Fodinibius</taxon>
    </lineage>
</organism>
<dbReference type="InterPro" id="IPR000760">
    <property type="entry name" value="Inositol_monophosphatase-like"/>
</dbReference>
<dbReference type="SUPFAM" id="SSF56655">
    <property type="entry name" value="Carbohydrate phosphatase"/>
    <property type="match status" value="1"/>
</dbReference>
<evidence type="ECO:0000256" key="10">
    <source>
        <dbReference type="ARBA" id="ARBA00049158"/>
    </source>
</evidence>
<dbReference type="Pfam" id="PF00459">
    <property type="entry name" value="Inositol_P"/>
    <property type="match status" value="1"/>
</dbReference>
<protein>
    <recommendedName>
        <fullName evidence="4 11">Histidinol-phosphatase</fullName>
        <ecNumber evidence="4 11">3.1.3.15</ecNumber>
    </recommendedName>
</protein>
<keyword evidence="13" id="KW-1185">Reference proteome</keyword>
<dbReference type="NCBIfam" id="TIGR02067">
    <property type="entry name" value="his_9_HisN"/>
    <property type="match status" value="1"/>
</dbReference>
<dbReference type="CDD" id="cd01641">
    <property type="entry name" value="Bacterial_IMPase_like_1"/>
    <property type="match status" value="1"/>
</dbReference>
<evidence type="ECO:0000256" key="5">
    <source>
        <dbReference type="ARBA" id="ARBA00022605"/>
    </source>
</evidence>
<name>A0ABT3PL27_9BACT</name>
<sequence>MEFDLDAIHTSAIEIAKKGGQHTLNYFNQSVDVERKSDDSPVTIADREAETIMREAISEQFPDHGIIGEEHGRSNESSDIQWILDPIDGTKSFIHGVPLYTTLIGVVVNGKPVCGVIYAPALEELCEAAEGKGARLNGTACSVRSCDSLSEATFLSTDAYTAVEYNYGEAFDSLIDKTRLHRTWGDAYGHMMVATGRADIMFDPILSIWDAAPMQTIMSEAGGLFCDTTGKETIESGNGISCSHELIPEVLEIFES</sequence>
<gene>
    <name evidence="12" type="primary">hisN</name>
    <name evidence="12" type="ORF">J6I44_07115</name>
</gene>
<evidence type="ECO:0000313" key="13">
    <source>
        <dbReference type="Proteomes" id="UP001207918"/>
    </source>
</evidence>
<dbReference type="InterPro" id="IPR020583">
    <property type="entry name" value="Inositol_monoP_metal-BS"/>
</dbReference>
<dbReference type="PANTHER" id="PTHR20854">
    <property type="entry name" value="INOSITOL MONOPHOSPHATASE"/>
    <property type="match status" value="1"/>
</dbReference>
<dbReference type="Proteomes" id="UP001207918">
    <property type="component" value="Unassembled WGS sequence"/>
</dbReference>
<comment type="cofactor">
    <cofactor evidence="1">
        <name>Mg(2+)</name>
        <dbReference type="ChEBI" id="CHEBI:18420"/>
    </cofactor>
</comment>
<evidence type="ECO:0000256" key="7">
    <source>
        <dbReference type="ARBA" id="ARBA00022801"/>
    </source>
</evidence>
<evidence type="ECO:0000256" key="3">
    <source>
        <dbReference type="ARBA" id="ARBA00009759"/>
    </source>
</evidence>